<name>A0A6A6D1I9_ZASCE</name>
<reference evidence="1" key="1">
    <citation type="journal article" date="2020" name="Stud. Mycol.">
        <title>101 Dothideomycetes genomes: a test case for predicting lifestyles and emergence of pathogens.</title>
        <authorList>
            <person name="Haridas S."/>
            <person name="Albert R."/>
            <person name="Binder M."/>
            <person name="Bloem J."/>
            <person name="Labutti K."/>
            <person name="Salamov A."/>
            <person name="Andreopoulos B."/>
            <person name="Baker S."/>
            <person name="Barry K."/>
            <person name="Bills G."/>
            <person name="Bluhm B."/>
            <person name="Cannon C."/>
            <person name="Castanera R."/>
            <person name="Culley D."/>
            <person name="Daum C."/>
            <person name="Ezra D."/>
            <person name="Gonzalez J."/>
            <person name="Henrissat B."/>
            <person name="Kuo A."/>
            <person name="Liang C."/>
            <person name="Lipzen A."/>
            <person name="Lutzoni F."/>
            <person name="Magnuson J."/>
            <person name="Mondo S."/>
            <person name="Nolan M."/>
            <person name="Ohm R."/>
            <person name="Pangilinan J."/>
            <person name="Park H.-J."/>
            <person name="Ramirez L."/>
            <person name="Alfaro M."/>
            <person name="Sun H."/>
            <person name="Tritt A."/>
            <person name="Yoshinaga Y."/>
            <person name="Zwiers L.-H."/>
            <person name="Turgeon B."/>
            <person name="Goodwin S."/>
            <person name="Spatafora J."/>
            <person name="Crous P."/>
            <person name="Grigoriev I."/>
        </authorList>
    </citation>
    <scope>NUCLEOTIDE SEQUENCE</scope>
    <source>
        <strain evidence="1">ATCC 36951</strain>
    </source>
</reference>
<dbReference type="RefSeq" id="XP_033674186.1">
    <property type="nucleotide sequence ID" value="XM_033811339.1"/>
</dbReference>
<evidence type="ECO:0000313" key="1">
    <source>
        <dbReference type="EMBL" id="KAF2173297.1"/>
    </source>
</evidence>
<gene>
    <name evidence="1" type="ORF">M409DRAFT_49759</name>
</gene>
<dbReference type="AlphaFoldDB" id="A0A6A6D1I9"/>
<organism evidence="1 2">
    <name type="scientific">Zasmidium cellare ATCC 36951</name>
    <dbReference type="NCBI Taxonomy" id="1080233"/>
    <lineage>
        <taxon>Eukaryota</taxon>
        <taxon>Fungi</taxon>
        <taxon>Dikarya</taxon>
        <taxon>Ascomycota</taxon>
        <taxon>Pezizomycotina</taxon>
        <taxon>Dothideomycetes</taxon>
        <taxon>Dothideomycetidae</taxon>
        <taxon>Mycosphaerellales</taxon>
        <taxon>Mycosphaerellaceae</taxon>
        <taxon>Zasmidium</taxon>
    </lineage>
</organism>
<evidence type="ECO:0000313" key="2">
    <source>
        <dbReference type="Proteomes" id="UP000799537"/>
    </source>
</evidence>
<accession>A0A6A6D1I9</accession>
<dbReference type="EMBL" id="ML993580">
    <property type="protein sequence ID" value="KAF2173297.1"/>
    <property type="molecule type" value="Genomic_DNA"/>
</dbReference>
<keyword evidence="2" id="KW-1185">Reference proteome</keyword>
<proteinExistence type="predicted"/>
<dbReference type="GeneID" id="54564611"/>
<protein>
    <submittedName>
        <fullName evidence="1">Uncharacterized protein</fullName>
    </submittedName>
</protein>
<dbReference type="OrthoDB" id="3795850at2759"/>
<dbReference type="Proteomes" id="UP000799537">
    <property type="component" value="Unassembled WGS sequence"/>
</dbReference>
<sequence>MPFRLFLTQTAPPTQSRTTDCEADSERAIMPVTLSAGLALAVPVKSDLLGERLEAYSIVVPVLRALRRCHRFGKGPKVHVTKLPAEIELIIEGLIIRDRQERYRDLSRWKDAFRHYEGHCSPMDHINASPLHDRAEDIDQCKSCREAEWKDPAACENRCEDGNADQCWTCSQKCDPGNCMRTCRAQINEHVNDMVLQWEPGVDLDGDCESWEKMIDQKGDFAKYQKVLRQHFGLDVFLSSTRIARQDHATWPRHLNHDWRDKQSLKTTLCYLTLAGQFADSKTYEESEMEADCGGGVFDMAQAIPIKPLKRKGDAKASNRFRRAMNILGLEVYLHPSQRSSLVLPDHEDDDNVEDPKENCIAGKSWARSANWPRLVLLVKCGFGG</sequence>